<reference evidence="1" key="1">
    <citation type="submission" date="2016-10" db="EMBL/GenBank/DDBJ databases">
        <title>Sequence of Gallionella enrichment culture.</title>
        <authorList>
            <person name="Poehlein A."/>
            <person name="Muehling M."/>
            <person name="Daniel R."/>
        </authorList>
    </citation>
    <scope>NUCLEOTIDE SEQUENCE</scope>
</reference>
<keyword evidence="1" id="KW-0378">Hydrolase</keyword>
<dbReference type="Pfam" id="PF00459">
    <property type="entry name" value="Inositol_P"/>
    <property type="match status" value="1"/>
</dbReference>
<sequence length="139" mass="15136">MARRWFAHEGGGAFTIDVRGGVRQIHVSKVAEVADASISFSGLRGWRLVGLAEKFNAFAERCWRQRAYGDFWSHLLVAEGGVDISTEPELKLWDMAPLDVIVREAGGRFSSIAGVDGPHGGDVIATNGLLHQYVIDALT</sequence>
<organism evidence="1">
    <name type="scientific">mine drainage metagenome</name>
    <dbReference type="NCBI Taxonomy" id="410659"/>
    <lineage>
        <taxon>unclassified sequences</taxon>
        <taxon>metagenomes</taxon>
        <taxon>ecological metagenomes</taxon>
    </lineage>
</organism>
<evidence type="ECO:0000313" key="1">
    <source>
        <dbReference type="EMBL" id="OIQ76516.1"/>
    </source>
</evidence>
<comment type="caution">
    <text evidence="1">The sequence shown here is derived from an EMBL/GenBank/DDBJ whole genome shotgun (WGS) entry which is preliminary data.</text>
</comment>
<protein>
    <submittedName>
        <fullName evidence="1">Histidinol-phosphatase</fullName>
        <ecNumber evidence="1">3.1.3.15</ecNumber>
    </submittedName>
</protein>
<name>A0A1J5Q9F8_9ZZZZ</name>
<dbReference type="EMBL" id="MLJW01001846">
    <property type="protein sequence ID" value="OIQ76516.1"/>
    <property type="molecule type" value="Genomic_DNA"/>
</dbReference>
<dbReference type="Gene3D" id="3.40.190.80">
    <property type="match status" value="1"/>
</dbReference>
<gene>
    <name evidence="1" type="primary">hisN_3</name>
    <name evidence="1" type="ORF">GALL_417980</name>
</gene>
<dbReference type="InterPro" id="IPR000760">
    <property type="entry name" value="Inositol_monophosphatase-like"/>
</dbReference>
<accession>A0A1J5Q9F8</accession>
<dbReference type="EC" id="3.1.3.15" evidence="1"/>
<dbReference type="GO" id="GO:0004401">
    <property type="term" value="F:histidinol-phosphatase activity"/>
    <property type="evidence" value="ECO:0007669"/>
    <property type="project" value="UniProtKB-EC"/>
</dbReference>
<proteinExistence type="predicted"/>
<dbReference type="SUPFAM" id="SSF56655">
    <property type="entry name" value="Carbohydrate phosphatase"/>
    <property type="match status" value="1"/>
</dbReference>
<dbReference type="AlphaFoldDB" id="A0A1J5Q9F8"/>